<dbReference type="AlphaFoldDB" id="A0A6C2TVH2"/>
<keyword evidence="2" id="KW-0808">Transferase</keyword>
<proteinExistence type="predicted"/>
<organism evidence="9 10">
    <name type="scientific">Pontiella desulfatans</name>
    <dbReference type="NCBI Taxonomy" id="2750659"/>
    <lineage>
        <taxon>Bacteria</taxon>
        <taxon>Pseudomonadati</taxon>
        <taxon>Kiritimatiellota</taxon>
        <taxon>Kiritimatiellia</taxon>
        <taxon>Kiritimatiellales</taxon>
        <taxon>Pontiellaceae</taxon>
        <taxon>Pontiella</taxon>
    </lineage>
</organism>
<gene>
    <name evidence="9" type="ORF">PDESU_00185</name>
</gene>
<name>A0A6C2TVH2_PONDE</name>
<dbReference type="Proteomes" id="UP000366872">
    <property type="component" value="Unassembled WGS sequence"/>
</dbReference>
<dbReference type="Gene3D" id="3.30.460.10">
    <property type="entry name" value="Beta Polymerase, domain 2"/>
    <property type="match status" value="1"/>
</dbReference>
<evidence type="ECO:0000256" key="5">
    <source>
        <dbReference type="ARBA" id="ARBA00022741"/>
    </source>
</evidence>
<evidence type="ECO:0000313" key="10">
    <source>
        <dbReference type="Proteomes" id="UP000366872"/>
    </source>
</evidence>
<evidence type="ECO:0000256" key="4">
    <source>
        <dbReference type="ARBA" id="ARBA00022723"/>
    </source>
</evidence>
<evidence type="ECO:0000256" key="2">
    <source>
        <dbReference type="ARBA" id="ARBA00022679"/>
    </source>
</evidence>
<dbReference type="InterPro" id="IPR052038">
    <property type="entry name" value="Type-VII_TA_antitoxin"/>
</dbReference>
<feature type="domain" description="Polymerase beta nucleotidyltransferase" evidence="8">
    <location>
        <begin position="23"/>
        <end position="91"/>
    </location>
</feature>
<keyword evidence="3" id="KW-0548">Nucleotidyltransferase</keyword>
<evidence type="ECO:0000256" key="7">
    <source>
        <dbReference type="ARBA" id="ARBA00022842"/>
    </source>
</evidence>
<dbReference type="InterPro" id="IPR041633">
    <property type="entry name" value="Polbeta"/>
</dbReference>
<evidence type="ECO:0000313" key="9">
    <source>
        <dbReference type="EMBL" id="VGO11640.1"/>
    </source>
</evidence>
<dbReference type="PANTHER" id="PTHR33571">
    <property type="entry name" value="SSL8005 PROTEIN"/>
    <property type="match status" value="1"/>
</dbReference>
<keyword evidence="10" id="KW-1185">Reference proteome</keyword>
<keyword evidence="5" id="KW-0547">Nucleotide-binding</keyword>
<dbReference type="InterPro" id="IPR043519">
    <property type="entry name" value="NT_sf"/>
</dbReference>
<evidence type="ECO:0000259" key="8">
    <source>
        <dbReference type="Pfam" id="PF18765"/>
    </source>
</evidence>
<dbReference type="PANTHER" id="PTHR33571:SF14">
    <property type="entry name" value="PROTEIN ADENYLYLTRANSFERASE MJ0435-RELATED"/>
    <property type="match status" value="1"/>
</dbReference>
<dbReference type="GO" id="GO:0005524">
    <property type="term" value="F:ATP binding"/>
    <property type="evidence" value="ECO:0007669"/>
    <property type="project" value="UniProtKB-KW"/>
</dbReference>
<accession>A0A6C2TVH2</accession>
<dbReference type="EMBL" id="CAAHFG010000001">
    <property type="protein sequence ID" value="VGO11640.1"/>
    <property type="molecule type" value="Genomic_DNA"/>
</dbReference>
<evidence type="ECO:0000256" key="1">
    <source>
        <dbReference type="ARBA" id="ARBA00001946"/>
    </source>
</evidence>
<comment type="cofactor">
    <cofactor evidence="1">
        <name>Mg(2+)</name>
        <dbReference type="ChEBI" id="CHEBI:18420"/>
    </cofactor>
</comment>
<dbReference type="GO" id="GO:0046872">
    <property type="term" value="F:metal ion binding"/>
    <property type="evidence" value="ECO:0007669"/>
    <property type="project" value="UniProtKB-KW"/>
</dbReference>
<dbReference type="GO" id="GO:0016779">
    <property type="term" value="F:nucleotidyltransferase activity"/>
    <property type="evidence" value="ECO:0007669"/>
    <property type="project" value="UniProtKB-KW"/>
</dbReference>
<dbReference type="SUPFAM" id="SSF81301">
    <property type="entry name" value="Nucleotidyltransferase"/>
    <property type="match status" value="1"/>
</dbReference>
<sequence length="97" mass="10962">MIAREQVLDSLRSFKEEAGVRFGIESLGIFGSVARGLVADDSDVDVVVKLATPNLFTLSRLRIELEDRIGQHVDLVSYRSRMNSFLKERIDQEACYV</sequence>
<dbReference type="Pfam" id="PF18765">
    <property type="entry name" value="Polbeta"/>
    <property type="match status" value="1"/>
</dbReference>
<evidence type="ECO:0000256" key="3">
    <source>
        <dbReference type="ARBA" id="ARBA00022695"/>
    </source>
</evidence>
<evidence type="ECO:0000256" key="6">
    <source>
        <dbReference type="ARBA" id="ARBA00022840"/>
    </source>
</evidence>
<keyword evidence="7" id="KW-0460">Magnesium</keyword>
<reference evidence="9 10" key="1">
    <citation type="submission" date="2019-04" db="EMBL/GenBank/DDBJ databases">
        <authorList>
            <person name="Van Vliet M D."/>
        </authorList>
    </citation>
    <scope>NUCLEOTIDE SEQUENCE [LARGE SCALE GENOMIC DNA]</scope>
    <source>
        <strain evidence="9 10">F1</strain>
    </source>
</reference>
<keyword evidence="4" id="KW-0479">Metal-binding</keyword>
<dbReference type="RefSeq" id="WP_136077383.1">
    <property type="nucleotide sequence ID" value="NZ_CAAHFG010000001.1"/>
</dbReference>
<keyword evidence="6" id="KW-0067">ATP-binding</keyword>
<protein>
    <recommendedName>
        <fullName evidence="8">Polymerase beta nucleotidyltransferase domain-containing protein</fullName>
    </recommendedName>
</protein>